<keyword evidence="3 8" id="KW-0813">Transport</keyword>
<comment type="subcellular location">
    <subcellularLocation>
        <location evidence="1 8">Membrane</location>
        <topology evidence="1 8">Multi-pass membrane protein</topology>
    </subcellularLocation>
</comment>
<feature type="transmembrane region" description="Helical" evidence="8">
    <location>
        <begin position="263"/>
        <end position="287"/>
    </location>
</feature>
<evidence type="ECO:0000256" key="4">
    <source>
        <dbReference type="ARBA" id="ARBA00022692"/>
    </source>
</evidence>
<evidence type="ECO:0000256" key="1">
    <source>
        <dbReference type="ARBA" id="ARBA00004141"/>
    </source>
</evidence>
<dbReference type="Pfam" id="PF02535">
    <property type="entry name" value="Zip"/>
    <property type="match status" value="1"/>
</dbReference>
<dbReference type="InterPro" id="IPR003689">
    <property type="entry name" value="ZIP"/>
</dbReference>
<evidence type="ECO:0000256" key="3">
    <source>
        <dbReference type="ARBA" id="ARBA00022448"/>
    </source>
</evidence>
<feature type="transmembrane region" description="Helical" evidence="8">
    <location>
        <begin position="340"/>
        <end position="360"/>
    </location>
</feature>
<feature type="transmembrane region" description="Helical" evidence="8">
    <location>
        <begin position="96"/>
        <end position="116"/>
    </location>
</feature>
<evidence type="ECO:0000313" key="11">
    <source>
        <dbReference type="Proteomes" id="UP001217582"/>
    </source>
</evidence>
<sequence length="361" mass="39929">MSSETSCTGRVPDNDDHMGVRISAVFVVLVTSAGATLFPIVTRRLARVRISENFYDFAKYFGSGVIIATAFVHLLQPAQEELGQTCLLKSFQDYPMAYAFALISMMIMFLGEFYAYRFGAEILERHGLGRVSEQHMCGPPDARVFNEDIASEQPSATHEVASPTSEEARLEAKDVDPESDPMGTEEVVIQKQSSGTVEVIGVFVLELGILFHSVIIGITLSTTEWNSGAESFFVLYPAIIFHQLFEGLGLGARLAFMPSKYSLWFLCFLGMLYALCTPIGMALGLGIRRTYSPDTPTFYYVSGVFDAVSAGILIYSSLVELMAHDFIFNKDMYQKPLWKATLNILELWAGTGVMALIGRWA</sequence>
<keyword evidence="6 8" id="KW-0406">Ion transport</keyword>
<keyword evidence="7 8" id="KW-0472">Membrane</keyword>
<dbReference type="Proteomes" id="UP001217582">
    <property type="component" value="Chromosome 2"/>
</dbReference>
<name>A0AAJ5YZU1_9BASI</name>
<evidence type="ECO:0000256" key="2">
    <source>
        <dbReference type="ARBA" id="ARBA00006939"/>
    </source>
</evidence>
<accession>A0AAJ5YZU1</accession>
<evidence type="ECO:0000256" key="6">
    <source>
        <dbReference type="ARBA" id="ARBA00023065"/>
    </source>
</evidence>
<dbReference type="GO" id="GO:0005385">
    <property type="term" value="F:zinc ion transmembrane transporter activity"/>
    <property type="evidence" value="ECO:0007669"/>
    <property type="project" value="InterPro"/>
</dbReference>
<keyword evidence="11" id="KW-1185">Reference proteome</keyword>
<feature type="region of interest" description="Disordered" evidence="9">
    <location>
        <begin position="153"/>
        <end position="181"/>
    </location>
</feature>
<dbReference type="PANTHER" id="PTHR11040">
    <property type="entry name" value="ZINC/IRON TRANSPORTER"/>
    <property type="match status" value="1"/>
</dbReference>
<feature type="transmembrane region" description="Helical" evidence="8">
    <location>
        <begin position="20"/>
        <end position="42"/>
    </location>
</feature>
<feature type="compositionally biased region" description="Basic and acidic residues" evidence="9">
    <location>
        <begin position="166"/>
        <end position="176"/>
    </location>
</feature>
<feature type="transmembrane region" description="Helical" evidence="8">
    <location>
        <begin position="54"/>
        <end position="76"/>
    </location>
</feature>
<proteinExistence type="inferred from homology"/>
<keyword evidence="5 8" id="KW-1133">Transmembrane helix</keyword>
<dbReference type="AlphaFoldDB" id="A0AAJ5YZU1"/>
<feature type="transmembrane region" description="Helical" evidence="8">
    <location>
        <begin position="232"/>
        <end position="256"/>
    </location>
</feature>
<dbReference type="NCBIfam" id="TIGR00820">
    <property type="entry name" value="zip"/>
    <property type="match status" value="1"/>
</dbReference>
<dbReference type="EMBL" id="CP119917">
    <property type="protein sequence ID" value="WFD14810.1"/>
    <property type="molecule type" value="Genomic_DNA"/>
</dbReference>
<evidence type="ECO:0000313" key="10">
    <source>
        <dbReference type="EMBL" id="WFD14810.1"/>
    </source>
</evidence>
<feature type="transmembrane region" description="Helical" evidence="8">
    <location>
        <begin position="299"/>
        <end position="319"/>
    </location>
</feature>
<dbReference type="PANTHER" id="PTHR11040:SF32">
    <property type="entry name" value="ZINC-REGULATED TRANSPORTER 1"/>
    <property type="match status" value="1"/>
</dbReference>
<reference evidence="10 11" key="1">
    <citation type="submission" date="2023-03" db="EMBL/GenBank/DDBJ databases">
        <title>Mating type loci evolution in Malassezia.</title>
        <authorList>
            <person name="Coelho M.A."/>
        </authorList>
    </citation>
    <scope>NUCLEOTIDE SEQUENCE [LARGE SCALE GENOMIC DNA]</scope>
    <source>
        <strain evidence="10 11">CBS 13387</strain>
    </source>
</reference>
<gene>
    <name evidence="10" type="ORF">MARU1_000816</name>
</gene>
<protein>
    <recommendedName>
        <fullName evidence="12">Zinc-regulated transporter 1</fullName>
    </recommendedName>
</protein>
<organism evidence="10 11">
    <name type="scientific">Malassezia arunalokei</name>
    <dbReference type="NCBI Taxonomy" id="1514897"/>
    <lineage>
        <taxon>Eukaryota</taxon>
        <taxon>Fungi</taxon>
        <taxon>Dikarya</taxon>
        <taxon>Basidiomycota</taxon>
        <taxon>Ustilaginomycotina</taxon>
        <taxon>Malasseziomycetes</taxon>
        <taxon>Malasseziales</taxon>
        <taxon>Malasseziaceae</taxon>
        <taxon>Malassezia</taxon>
    </lineage>
</organism>
<evidence type="ECO:0000256" key="7">
    <source>
        <dbReference type="ARBA" id="ARBA00023136"/>
    </source>
</evidence>
<comment type="similarity">
    <text evidence="2 8">Belongs to the ZIP transporter (TC 2.A.5) family.</text>
</comment>
<feature type="transmembrane region" description="Helical" evidence="8">
    <location>
        <begin position="199"/>
        <end position="220"/>
    </location>
</feature>
<evidence type="ECO:0000256" key="5">
    <source>
        <dbReference type="ARBA" id="ARBA00022989"/>
    </source>
</evidence>
<dbReference type="InterPro" id="IPR004698">
    <property type="entry name" value="Zn/Fe_permease_fun/pln"/>
</dbReference>
<evidence type="ECO:0000256" key="9">
    <source>
        <dbReference type="SAM" id="MobiDB-lite"/>
    </source>
</evidence>
<dbReference type="GO" id="GO:0005886">
    <property type="term" value="C:plasma membrane"/>
    <property type="evidence" value="ECO:0007669"/>
    <property type="project" value="TreeGrafter"/>
</dbReference>
<evidence type="ECO:0008006" key="12">
    <source>
        <dbReference type="Google" id="ProtNLM"/>
    </source>
</evidence>
<keyword evidence="4 8" id="KW-0812">Transmembrane</keyword>
<evidence type="ECO:0000256" key="8">
    <source>
        <dbReference type="RuleBase" id="RU362088"/>
    </source>
</evidence>